<keyword evidence="1" id="KW-0678">Repressor</keyword>
<dbReference type="InterPro" id="IPR002912">
    <property type="entry name" value="ACT_dom"/>
</dbReference>
<dbReference type="InterPro" id="IPR050990">
    <property type="entry name" value="UPF0237/GcvR_regulator"/>
</dbReference>
<feature type="domain" description="ACT" evidence="2">
    <location>
        <begin position="93"/>
        <end position="175"/>
    </location>
</feature>
<protein>
    <recommendedName>
        <fullName evidence="1">Glycine cleavage system transcriptional repressor</fullName>
    </recommendedName>
</protein>
<dbReference type="PIRSF" id="PIRSF028103">
    <property type="entry name" value="GcvR"/>
    <property type="match status" value="1"/>
</dbReference>
<dbReference type="Proteomes" id="UP000761574">
    <property type="component" value="Unassembled WGS sequence"/>
</dbReference>
<dbReference type="PROSITE" id="PS51671">
    <property type="entry name" value="ACT"/>
    <property type="match status" value="1"/>
</dbReference>
<accession>A0ABQ4PHI0</accession>
<dbReference type="RefSeq" id="WP_110457949.1">
    <property type="nucleotide sequence ID" value="NZ_BPFB01000020.1"/>
</dbReference>
<proteinExistence type="predicted"/>
<dbReference type="PANTHER" id="PTHR34875:SF5">
    <property type="entry name" value="GLYCINE CLEAVAGE SYSTEM TRANSCRIPTIONAL REPRESSOR"/>
    <property type="match status" value="1"/>
</dbReference>
<evidence type="ECO:0000313" key="4">
    <source>
        <dbReference type="Proteomes" id="UP000761574"/>
    </source>
</evidence>
<dbReference type="InterPro" id="IPR045865">
    <property type="entry name" value="ACT-like_dom_sf"/>
</dbReference>
<evidence type="ECO:0000313" key="3">
    <source>
        <dbReference type="EMBL" id="GIU47020.1"/>
    </source>
</evidence>
<dbReference type="InterPro" id="IPR016867">
    <property type="entry name" value="GcvR"/>
</dbReference>
<reference evidence="3 4" key="1">
    <citation type="submission" date="2021-05" db="EMBL/GenBank/DDBJ databases">
        <title>Molecular characterization for Shewanella algae harboring chromosomal blaOXA-55-like strains isolated from clinical and environment sample.</title>
        <authorList>
            <person name="Ohama Y."/>
            <person name="Aoki K."/>
            <person name="Harada S."/>
            <person name="Moriya K."/>
            <person name="Ishii Y."/>
            <person name="Tateda K."/>
        </authorList>
    </citation>
    <scope>NUCLEOTIDE SEQUENCE [LARGE SCALE GENOMIC DNA]</scope>
    <source>
        <strain evidence="3 4">LMG 23746</strain>
    </source>
</reference>
<dbReference type="Pfam" id="PF13740">
    <property type="entry name" value="ACT_6"/>
    <property type="match status" value="1"/>
</dbReference>
<organism evidence="3 4">
    <name type="scientific">Shewanella algidipiscicola</name>
    <dbReference type="NCBI Taxonomy" id="614070"/>
    <lineage>
        <taxon>Bacteria</taxon>
        <taxon>Pseudomonadati</taxon>
        <taxon>Pseudomonadota</taxon>
        <taxon>Gammaproteobacteria</taxon>
        <taxon>Alteromonadales</taxon>
        <taxon>Shewanellaceae</taxon>
        <taxon>Shewanella</taxon>
    </lineage>
</organism>
<sequence>MSNHLVVTALGADRPGIVSKFARLASECDCDIVDSRMAIFGNEFTLIMMISGSWPAITKMEANLPALSVELGLLSVMKRTSKHTPRHYVSRLQVSFNGQDQRGTMKRLTQFLADRSLDLAAVRSHAEETADGEPIQNVFLTINVPEKVDIEQLEQNIIELADELNLSCNIERMQGIDSNQKESE</sequence>
<comment type="caution">
    <text evidence="3">The sequence shown here is derived from an EMBL/GenBank/DDBJ whole genome shotgun (WGS) entry which is preliminary data.</text>
</comment>
<name>A0ABQ4PHI0_9GAMM</name>
<keyword evidence="4" id="KW-1185">Reference proteome</keyword>
<dbReference type="EMBL" id="BPFB01000020">
    <property type="protein sequence ID" value="GIU47020.1"/>
    <property type="molecule type" value="Genomic_DNA"/>
</dbReference>
<keyword evidence="1" id="KW-0963">Cytoplasm</keyword>
<dbReference type="CDD" id="cd04893">
    <property type="entry name" value="ACT_GcvR_1"/>
    <property type="match status" value="1"/>
</dbReference>
<comment type="subcellular location">
    <subcellularLocation>
        <location evidence="1">Cytoplasm</location>
    </subcellularLocation>
</comment>
<evidence type="ECO:0000259" key="2">
    <source>
        <dbReference type="PROSITE" id="PS51671"/>
    </source>
</evidence>
<keyword evidence="1" id="KW-0804">Transcription</keyword>
<dbReference type="Gene3D" id="3.30.70.260">
    <property type="match status" value="2"/>
</dbReference>
<evidence type="ECO:0000256" key="1">
    <source>
        <dbReference type="PIRNR" id="PIRNR028103"/>
    </source>
</evidence>
<dbReference type="SUPFAM" id="SSF55021">
    <property type="entry name" value="ACT-like"/>
    <property type="match status" value="2"/>
</dbReference>
<gene>
    <name evidence="3" type="primary">gcvR</name>
    <name evidence="3" type="ORF">TUM4630_19410</name>
</gene>
<dbReference type="PANTHER" id="PTHR34875">
    <property type="entry name" value="UPF0237 PROTEIN MJ1558"/>
    <property type="match status" value="1"/>
</dbReference>